<name>A0A2S0MX50_9BURK</name>
<protein>
    <submittedName>
        <fullName evidence="1">Transcriptional regulator</fullName>
    </submittedName>
</protein>
<evidence type="ECO:0000313" key="2">
    <source>
        <dbReference type="Proteomes" id="UP000239326"/>
    </source>
</evidence>
<accession>A0A2S0MX50</accession>
<dbReference type="OrthoDB" id="5398721at2"/>
<evidence type="ECO:0000313" key="1">
    <source>
        <dbReference type="EMBL" id="AVO40273.1"/>
    </source>
</evidence>
<dbReference type="AlphaFoldDB" id="A0A2S0MX50"/>
<dbReference type="Proteomes" id="UP000239326">
    <property type="component" value="Chromosome"/>
</dbReference>
<dbReference type="EMBL" id="CP027669">
    <property type="protein sequence ID" value="AVO40273.1"/>
    <property type="molecule type" value="Genomic_DNA"/>
</dbReference>
<gene>
    <name evidence="1" type="ORF">C6571_02340</name>
</gene>
<sequence length="82" mass="9165">MALWRIDACKAETGDRSNTSIYNAIRAGLFTRPVAIGQRAKAWPDYEVKAIVRARIAGQSDGEIRELVNRLHAKRIDQLATV</sequence>
<organism evidence="1 2">
    <name type="scientific">Simplicispira suum</name>
    <dbReference type="NCBI Taxonomy" id="2109915"/>
    <lineage>
        <taxon>Bacteria</taxon>
        <taxon>Pseudomonadati</taxon>
        <taxon>Pseudomonadota</taxon>
        <taxon>Betaproteobacteria</taxon>
        <taxon>Burkholderiales</taxon>
        <taxon>Comamonadaceae</taxon>
        <taxon>Simplicispira</taxon>
    </lineage>
</organism>
<dbReference type="KEGG" id="simp:C6571_02340"/>
<keyword evidence="2" id="KW-1185">Reference proteome</keyword>
<dbReference type="RefSeq" id="WP_106445266.1">
    <property type="nucleotide sequence ID" value="NZ_CP027669.1"/>
</dbReference>
<reference evidence="1 2" key="1">
    <citation type="submission" date="2018-03" db="EMBL/GenBank/DDBJ databases">
        <title>Genome sequencing of Simplicispira sp.</title>
        <authorList>
            <person name="Kim S.-J."/>
            <person name="Heo J."/>
            <person name="Kwon S.-W."/>
        </authorList>
    </citation>
    <scope>NUCLEOTIDE SEQUENCE [LARGE SCALE GENOMIC DNA]</scope>
    <source>
        <strain evidence="1 2">SC1-8</strain>
    </source>
</reference>
<proteinExistence type="predicted"/>
<dbReference type="Gene3D" id="1.10.238.160">
    <property type="match status" value="1"/>
</dbReference>